<organism evidence="1">
    <name type="scientific">Anguilla anguilla</name>
    <name type="common">European freshwater eel</name>
    <name type="synonym">Muraena anguilla</name>
    <dbReference type="NCBI Taxonomy" id="7936"/>
    <lineage>
        <taxon>Eukaryota</taxon>
        <taxon>Metazoa</taxon>
        <taxon>Chordata</taxon>
        <taxon>Craniata</taxon>
        <taxon>Vertebrata</taxon>
        <taxon>Euteleostomi</taxon>
        <taxon>Actinopterygii</taxon>
        <taxon>Neopterygii</taxon>
        <taxon>Teleostei</taxon>
        <taxon>Anguilliformes</taxon>
        <taxon>Anguillidae</taxon>
        <taxon>Anguilla</taxon>
    </lineage>
</organism>
<dbReference type="EMBL" id="GBXM01046729">
    <property type="protein sequence ID" value="JAH61848.1"/>
    <property type="molecule type" value="Transcribed_RNA"/>
</dbReference>
<name>A0A0E9UA71_ANGAN</name>
<dbReference type="AlphaFoldDB" id="A0A0E9UA71"/>
<accession>A0A0E9UA71</accession>
<reference evidence="1" key="1">
    <citation type="submission" date="2014-11" db="EMBL/GenBank/DDBJ databases">
        <authorList>
            <person name="Amaro Gonzalez C."/>
        </authorList>
    </citation>
    <scope>NUCLEOTIDE SEQUENCE</scope>
</reference>
<proteinExistence type="predicted"/>
<protein>
    <submittedName>
        <fullName evidence="1">Uncharacterized protein</fullName>
    </submittedName>
</protein>
<reference evidence="1" key="2">
    <citation type="journal article" date="2015" name="Fish Shellfish Immunol.">
        <title>Early steps in the European eel (Anguilla anguilla)-Vibrio vulnificus interaction in the gills: Role of the RtxA13 toxin.</title>
        <authorList>
            <person name="Callol A."/>
            <person name="Pajuelo D."/>
            <person name="Ebbesson L."/>
            <person name="Teles M."/>
            <person name="MacKenzie S."/>
            <person name="Amaro C."/>
        </authorList>
    </citation>
    <scope>NUCLEOTIDE SEQUENCE</scope>
</reference>
<sequence>MFPQNSKCPIFTSQNFFFRSTMVGCTQKDITANWGVPDKFFKIRVKTTHNFQLWRPCKKTRLTLLCC</sequence>
<evidence type="ECO:0000313" key="1">
    <source>
        <dbReference type="EMBL" id="JAH61848.1"/>
    </source>
</evidence>